<feature type="region of interest" description="Disordered" evidence="1">
    <location>
        <begin position="139"/>
        <end position="159"/>
    </location>
</feature>
<sequence>PVRHRCHGVVLRRGSVGRSVFGPSTHDCRAPRDGPGRGDPHRDPIGSGDELPVGLLGAHHDLPVLGGDAASDARVGGGRLPGSGVWPARWWEGPFRCTDRILCGPCVRCGSAKRRRIRYTGAKRGRFPHRHLDLHRLRPRHRPPRLGGSPGHLSAERSREPTEALVRWHPRGMPDAHRVAPSRDRRVRLRRLQGNGRLLAPRPRCTRFRRGGRFGNWDTVVLDSRHRGRRRRLSRRPYRFVKGHSMGLCYP</sequence>
<feature type="region of interest" description="Disordered" evidence="1">
    <location>
        <begin position="22"/>
        <end position="52"/>
    </location>
</feature>
<feature type="compositionally biased region" description="Basic and acidic residues" evidence="1">
    <location>
        <begin position="26"/>
        <end position="44"/>
    </location>
</feature>
<feature type="non-terminal residue" evidence="2">
    <location>
        <position position="1"/>
    </location>
</feature>
<protein>
    <submittedName>
        <fullName evidence="2">Uncharacterized protein</fullName>
    </submittedName>
</protein>
<accession>A0A383ALJ1</accession>
<gene>
    <name evidence="2" type="ORF">METZ01_LOCUS461398</name>
</gene>
<dbReference type="EMBL" id="UINC01193103">
    <property type="protein sequence ID" value="SVE08544.1"/>
    <property type="molecule type" value="Genomic_DNA"/>
</dbReference>
<name>A0A383ALJ1_9ZZZZ</name>
<evidence type="ECO:0000256" key="1">
    <source>
        <dbReference type="SAM" id="MobiDB-lite"/>
    </source>
</evidence>
<feature type="non-terminal residue" evidence="2">
    <location>
        <position position="251"/>
    </location>
</feature>
<dbReference type="AlphaFoldDB" id="A0A383ALJ1"/>
<organism evidence="2">
    <name type="scientific">marine metagenome</name>
    <dbReference type="NCBI Taxonomy" id="408172"/>
    <lineage>
        <taxon>unclassified sequences</taxon>
        <taxon>metagenomes</taxon>
        <taxon>ecological metagenomes</taxon>
    </lineage>
</organism>
<proteinExistence type="predicted"/>
<reference evidence="2" key="1">
    <citation type="submission" date="2018-05" db="EMBL/GenBank/DDBJ databases">
        <authorList>
            <person name="Lanie J.A."/>
            <person name="Ng W.-L."/>
            <person name="Kazmierczak K.M."/>
            <person name="Andrzejewski T.M."/>
            <person name="Davidsen T.M."/>
            <person name="Wayne K.J."/>
            <person name="Tettelin H."/>
            <person name="Glass J.I."/>
            <person name="Rusch D."/>
            <person name="Podicherti R."/>
            <person name="Tsui H.-C.T."/>
            <person name="Winkler M.E."/>
        </authorList>
    </citation>
    <scope>NUCLEOTIDE SEQUENCE</scope>
</reference>
<evidence type="ECO:0000313" key="2">
    <source>
        <dbReference type="EMBL" id="SVE08544.1"/>
    </source>
</evidence>